<evidence type="ECO:0000313" key="2">
    <source>
        <dbReference type="Proteomes" id="UP001057402"/>
    </source>
</evidence>
<dbReference type="Proteomes" id="UP001057402">
    <property type="component" value="Chromosome 1"/>
</dbReference>
<dbReference type="EMBL" id="CM042880">
    <property type="protein sequence ID" value="KAI4388049.1"/>
    <property type="molecule type" value="Genomic_DNA"/>
</dbReference>
<proteinExistence type="predicted"/>
<protein>
    <submittedName>
        <fullName evidence="1">Uncharacterized protein</fullName>
    </submittedName>
</protein>
<name>A0ACB9SA58_9MYRT</name>
<organism evidence="1 2">
    <name type="scientific">Melastoma candidum</name>
    <dbReference type="NCBI Taxonomy" id="119954"/>
    <lineage>
        <taxon>Eukaryota</taxon>
        <taxon>Viridiplantae</taxon>
        <taxon>Streptophyta</taxon>
        <taxon>Embryophyta</taxon>
        <taxon>Tracheophyta</taxon>
        <taxon>Spermatophyta</taxon>
        <taxon>Magnoliopsida</taxon>
        <taxon>eudicotyledons</taxon>
        <taxon>Gunneridae</taxon>
        <taxon>Pentapetalae</taxon>
        <taxon>rosids</taxon>
        <taxon>malvids</taxon>
        <taxon>Myrtales</taxon>
        <taxon>Melastomataceae</taxon>
        <taxon>Melastomatoideae</taxon>
        <taxon>Melastomateae</taxon>
        <taxon>Melastoma</taxon>
    </lineage>
</organism>
<reference evidence="2" key="1">
    <citation type="journal article" date="2023" name="Front. Plant Sci.">
        <title>Chromosomal-level genome assembly of Melastoma candidum provides insights into trichome evolution.</title>
        <authorList>
            <person name="Zhong Y."/>
            <person name="Wu W."/>
            <person name="Sun C."/>
            <person name="Zou P."/>
            <person name="Liu Y."/>
            <person name="Dai S."/>
            <person name="Zhou R."/>
        </authorList>
    </citation>
    <scope>NUCLEOTIDE SEQUENCE [LARGE SCALE GENOMIC DNA]</scope>
</reference>
<keyword evidence="2" id="KW-1185">Reference proteome</keyword>
<sequence length="139" mass="15246">MPPYPNAAPPPLSNAHVLVPVPHLSVFPRPPFLCLPIRSLPSKLPPSICYETTLCSAEPPCEAFPEVRMRPLQRFQSRRTAGRLVADLPRPQGGPNGATLVLKCLGMADSYTGNNLISACIRYGMTDEFVLKLTCRHPQ</sequence>
<evidence type="ECO:0000313" key="1">
    <source>
        <dbReference type="EMBL" id="KAI4388049.1"/>
    </source>
</evidence>
<gene>
    <name evidence="1" type="ORF">MLD38_000421</name>
</gene>
<accession>A0ACB9SA58</accession>
<comment type="caution">
    <text evidence="1">The sequence shown here is derived from an EMBL/GenBank/DDBJ whole genome shotgun (WGS) entry which is preliminary data.</text>
</comment>